<organism evidence="2 3">
    <name type="scientific">Citrobacter freundii</name>
    <dbReference type="NCBI Taxonomy" id="546"/>
    <lineage>
        <taxon>Bacteria</taxon>
        <taxon>Pseudomonadati</taxon>
        <taxon>Pseudomonadota</taxon>
        <taxon>Gammaproteobacteria</taxon>
        <taxon>Enterobacterales</taxon>
        <taxon>Enterobacteriaceae</taxon>
        <taxon>Citrobacter</taxon>
        <taxon>Citrobacter freundii complex</taxon>
    </lineage>
</organism>
<proteinExistence type="predicted"/>
<reference evidence="2" key="1">
    <citation type="submission" date="2022-05" db="EMBL/GenBank/DDBJ databases">
        <authorList>
            <person name="Alioto T."/>
            <person name="Alioto T."/>
            <person name="Gomez Garrido J."/>
        </authorList>
    </citation>
    <scope>NUCLEOTIDE SEQUENCE</scope>
    <source>
        <strain evidence="2">112</strain>
    </source>
</reference>
<feature type="compositionally biased region" description="Basic and acidic residues" evidence="1">
    <location>
        <begin position="26"/>
        <end position="38"/>
    </location>
</feature>
<feature type="region of interest" description="Disordered" evidence="1">
    <location>
        <begin position="1"/>
        <end position="48"/>
    </location>
</feature>
<gene>
    <name evidence="2" type="ORF">AI2935V1_3097</name>
</gene>
<evidence type="ECO:0000256" key="1">
    <source>
        <dbReference type="SAM" id="MobiDB-lite"/>
    </source>
</evidence>
<dbReference type="Proteomes" id="UP000789647">
    <property type="component" value="Chromosome"/>
</dbReference>
<sequence>LNSACAGPVGARPRDGPSSGAASWTDCEHSEQAARRASEASQSPPHRHILRRARTQVRAFFSYVAQPGGDIAPLKVSAPLIAGSGMHETYHAGFLHQITPDPPVQIAGNDLHSGLLFLKQPAAEAIIHCLVLRSLPANTPGCAEISASWWSIALIYSSAALHPVMMRLSKECWPGVVSPAASRMVCNTGV</sequence>
<protein>
    <submittedName>
        <fullName evidence="2">Uncharacterized protein</fullName>
    </submittedName>
</protein>
<name>A0AAD1TTH4_CITFR</name>
<dbReference type="AlphaFoldDB" id="A0AAD1TTH4"/>
<feature type="non-terminal residue" evidence="2">
    <location>
        <position position="1"/>
    </location>
</feature>
<accession>A0AAD1TTH4</accession>
<evidence type="ECO:0000313" key="2">
    <source>
        <dbReference type="EMBL" id="CAH6598699.1"/>
    </source>
</evidence>
<evidence type="ECO:0000313" key="3">
    <source>
        <dbReference type="Proteomes" id="UP000789647"/>
    </source>
</evidence>
<dbReference type="EMBL" id="OW995941">
    <property type="protein sequence ID" value="CAH6598699.1"/>
    <property type="molecule type" value="Genomic_DNA"/>
</dbReference>